<dbReference type="Proteomes" id="UP000509626">
    <property type="component" value="Chromosome"/>
</dbReference>
<dbReference type="AlphaFoldDB" id="A0A7D5QF46"/>
<evidence type="ECO:0000256" key="3">
    <source>
        <dbReference type="SAM" id="MobiDB-lite"/>
    </source>
</evidence>
<dbReference type="InterPro" id="IPR013324">
    <property type="entry name" value="RNA_pol_sigma_r3/r4-like"/>
</dbReference>
<keyword evidence="2" id="KW-0804">Transcription</keyword>
<reference evidence="6 7" key="1">
    <citation type="submission" date="2020-06" db="EMBL/GenBank/DDBJ databases">
        <title>NJ-3-1, isolated from saline soil.</title>
        <authorList>
            <person name="Cui H.L."/>
            <person name="Shi X."/>
        </authorList>
    </citation>
    <scope>NUCLEOTIDE SEQUENCE [LARGE SCALE GENOMIC DNA]</scope>
    <source>
        <strain evidence="6 7">NJ-3-1</strain>
    </source>
</reference>
<dbReference type="SUPFAM" id="SSF88659">
    <property type="entry name" value="Sigma3 and sigma4 domains of RNA polymerase sigma factors"/>
    <property type="match status" value="1"/>
</dbReference>
<dbReference type="RefSeq" id="WP_179266970.1">
    <property type="nucleotide sequence ID" value="NZ_CP058579.1"/>
</dbReference>
<evidence type="ECO:0000259" key="5">
    <source>
        <dbReference type="Pfam" id="PF15915"/>
    </source>
</evidence>
<organism evidence="6 7">
    <name type="scientific">Halorarum salinum</name>
    <dbReference type="NCBI Taxonomy" id="2743089"/>
    <lineage>
        <taxon>Archaea</taxon>
        <taxon>Methanobacteriati</taxon>
        <taxon>Methanobacteriota</taxon>
        <taxon>Stenosarchaea group</taxon>
        <taxon>Halobacteria</taxon>
        <taxon>Halobacteriales</taxon>
        <taxon>Haloferacaceae</taxon>
        <taxon>Halorarum</taxon>
    </lineage>
</organism>
<dbReference type="InterPro" id="IPR007050">
    <property type="entry name" value="HTH_bacterioopsin"/>
</dbReference>
<sequence length="258" mass="27599">MDSTDAAAPEDASGERRERWRHAGSPDGDGDGDATSDAGTPVILAEARLSGGPLALSETLRSLPDVSIRPDHHTVSANGDRSLAASISGSSTDRVRSALEADSSVVSFEIVRSFPDHSIYRIDLEESAVLLAPTSLELGARPLSVEGIHDGWRADVQFPDRDSLIALRAFCEEHGISFGVDSLHEADYLDGVTNGLTELQRETLRTAYRLGYFDVPRTTSQAELAAELDVSTSAVSHRLRRATARLVGDELVSSDDGS</sequence>
<name>A0A7D5QF46_9EURY</name>
<dbReference type="InterPro" id="IPR031803">
    <property type="entry name" value="BAT_GAF/HTH-assoc"/>
</dbReference>
<feature type="compositionally biased region" description="Polar residues" evidence="3">
    <location>
        <begin position="75"/>
        <end position="87"/>
    </location>
</feature>
<feature type="domain" description="Bacterioopsin transcriptional activator GAF and HTH associated" evidence="5">
    <location>
        <begin position="73"/>
        <end position="183"/>
    </location>
</feature>
<keyword evidence="1" id="KW-0805">Transcription regulation</keyword>
<dbReference type="Gene3D" id="1.10.10.10">
    <property type="entry name" value="Winged helix-like DNA-binding domain superfamily/Winged helix DNA-binding domain"/>
    <property type="match status" value="1"/>
</dbReference>
<proteinExistence type="predicted"/>
<evidence type="ECO:0000313" key="6">
    <source>
        <dbReference type="EMBL" id="QLG60384.1"/>
    </source>
</evidence>
<dbReference type="KEGG" id="halu:HUG12_00895"/>
<keyword evidence="7" id="KW-1185">Reference proteome</keyword>
<protein>
    <submittedName>
        <fullName evidence="6">Helix-turn-helix domain-containing protein</fullName>
    </submittedName>
</protein>
<dbReference type="InterPro" id="IPR036388">
    <property type="entry name" value="WH-like_DNA-bd_sf"/>
</dbReference>
<feature type="domain" description="HTH bat-type" evidence="4">
    <location>
        <begin position="196"/>
        <end position="247"/>
    </location>
</feature>
<gene>
    <name evidence="6" type="ORF">HUG12_00895</name>
</gene>
<dbReference type="PANTHER" id="PTHR34236:SF1">
    <property type="entry name" value="DIMETHYL SULFOXIDE REDUCTASE TRANSCRIPTIONAL ACTIVATOR"/>
    <property type="match status" value="1"/>
</dbReference>
<evidence type="ECO:0000256" key="1">
    <source>
        <dbReference type="ARBA" id="ARBA00023015"/>
    </source>
</evidence>
<evidence type="ECO:0000259" key="4">
    <source>
        <dbReference type="Pfam" id="PF04967"/>
    </source>
</evidence>
<feature type="region of interest" description="Disordered" evidence="3">
    <location>
        <begin position="1"/>
        <end position="41"/>
    </location>
</feature>
<dbReference type="GeneID" id="56035972"/>
<feature type="region of interest" description="Disordered" evidence="3">
    <location>
        <begin position="68"/>
        <end position="87"/>
    </location>
</feature>
<dbReference type="OrthoDB" id="202021at2157"/>
<evidence type="ECO:0000256" key="2">
    <source>
        <dbReference type="ARBA" id="ARBA00023163"/>
    </source>
</evidence>
<dbReference type="Pfam" id="PF04967">
    <property type="entry name" value="HTH_10"/>
    <property type="match status" value="1"/>
</dbReference>
<dbReference type="PANTHER" id="PTHR34236">
    <property type="entry name" value="DIMETHYL SULFOXIDE REDUCTASE TRANSCRIPTIONAL ACTIVATOR"/>
    <property type="match status" value="1"/>
</dbReference>
<dbReference type="Pfam" id="PF15915">
    <property type="entry name" value="BAT"/>
    <property type="match status" value="1"/>
</dbReference>
<accession>A0A7D5QF46</accession>
<evidence type="ECO:0000313" key="7">
    <source>
        <dbReference type="Proteomes" id="UP000509626"/>
    </source>
</evidence>
<dbReference type="EMBL" id="CP058579">
    <property type="protein sequence ID" value="QLG60384.1"/>
    <property type="molecule type" value="Genomic_DNA"/>
</dbReference>